<accession>A0ABT5QSA6</accession>
<feature type="signal peptide" evidence="1">
    <location>
        <begin position="1"/>
        <end position="33"/>
    </location>
</feature>
<feature type="chain" id="PRO_5046469722" evidence="1">
    <location>
        <begin position="34"/>
        <end position="208"/>
    </location>
</feature>
<organism evidence="3 4">
    <name type="scientific">Enterovibrio qingdaonensis</name>
    <dbReference type="NCBI Taxonomy" id="2899818"/>
    <lineage>
        <taxon>Bacteria</taxon>
        <taxon>Pseudomonadati</taxon>
        <taxon>Pseudomonadota</taxon>
        <taxon>Gammaproteobacteria</taxon>
        <taxon>Vibrionales</taxon>
        <taxon>Vibrionaceae</taxon>
        <taxon>Enterovibrio</taxon>
    </lineage>
</organism>
<dbReference type="CDD" id="cd20751">
    <property type="entry name" value="cyt_P460_Ne-like"/>
    <property type="match status" value="1"/>
</dbReference>
<dbReference type="Pfam" id="PF16694">
    <property type="entry name" value="Cytochrome_P460"/>
    <property type="match status" value="1"/>
</dbReference>
<gene>
    <name evidence="3" type="ORF">LRP49_19500</name>
</gene>
<dbReference type="InterPro" id="IPR032033">
    <property type="entry name" value="Cytochrome_P460"/>
</dbReference>
<proteinExistence type="predicted"/>
<reference evidence="3" key="1">
    <citation type="submission" date="2021-12" db="EMBL/GenBank/DDBJ databases">
        <title>Enterovibrio ZSDZ35 sp. nov. and Enterovibrio ZSDZ42 sp. nov., isolated from coastal seawater in Qingdao.</title>
        <authorList>
            <person name="Zhang P."/>
        </authorList>
    </citation>
    <scope>NUCLEOTIDE SEQUENCE</scope>
    <source>
        <strain evidence="3">ZSDZ35</strain>
    </source>
</reference>
<evidence type="ECO:0000313" key="4">
    <source>
        <dbReference type="Proteomes" id="UP001149821"/>
    </source>
</evidence>
<dbReference type="InterPro" id="IPR038142">
    <property type="entry name" value="Cytochrome_P460_sp"/>
</dbReference>
<comment type="caution">
    <text evidence="3">The sequence shown here is derived from an EMBL/GenBank/DDBJ whole genome shotgun (WGS) entry which is preliminary data.</text>
</comment>
<protein>
    <submittedName>
        <fullName evidence="3">Cytochrome P460 family protein</fullName>
    </submittedName>
</protein>
<name>A0ABT5QSA6_9GAMM</name>
<dbReference type="RefSeq" id="WP_274144146.1">
    <property type="nucleotide sequence ID" value="NZ_JAJUBB010000018.1"/>
</dbReference>
<dbReference type="Proteomes" id="UP001149821">
    <property type="component" value="Unassembled WGS sequence"/>
</dbReference>
<dbReference type="Gene3D" id="3.50.70.20">
    <property type="entry name" value="Cytochrome P460"/>
    <property type="match status" value="1"/>
</dbReference>
<sequence length="208" mass="22627">MQIKKAMSTSINSNTIASLVFLSAGLLSANANAEEFFTIKDGELQRPTGYREWVYVGTPVTPNDMNNGKAAFPEHHNVYIDPKSWAHWKETGEFRDGTIIMKELVSVGSKAAVSGNGYFQGEFIGLEATIKSKKHNPNEPGNWSYYSFSTPDHDALTEVAKPFPAASCNACHQSAAADDFVFTQYYPVLRAGKGTGEEAAGGFTSTLK</sequence>
<keyword evidence="4" id="KW-1185">Reference proteome</keyword>
<evidence type="ECO:0000256" key="1">
    <source>
        <dbReference type="SAM" id="SignalP"/>
    </source>
</evidence>
<evidence type="ECO:0000313" key="3">
    <source>
        <dbReference type="EMBL" id="MDD1783360.1"/>
    </source>
</evidence>
<keyword evidence="1" id="KW-0732">Signal</keyword>
<dbReference type="EMBL" id="JAJUBB010000018">
    <property type="protein sequence ID" value="MDD1783360.1"/>
    <property type="molecule type" value="Genomic_DNA"/>
</dbReference>
<evidence type="ECO:0000259" key="2">
    <source>
        <dbReference type="Pfam" id="PF16694"/>
    </source>
</evidence>
<feature type="domain" description="Cytochrome P460" evidence="2">
    <location>
        <begin position="47"/>
        <end position="183"/>
    </location>
</feature>